<organism evidence="2 3">
    <name type="scientific">Sphingobium yanoikuyae</name>
    <name type="common">Sphingomonas yanoikuyae</name>
    <dbReference type="NCBI Taxonomy" id="13690"/>
    <lineage>
        <taxon>Bacteria</taxon>
        <taxon>Pseudomonadati</taxon>
        <taxon>Pseudomonadota</taxon>
        <taxon>Alphaproteobacteria</taxon>
        <taxon>Sphingomonadales</taxon>
        <taxon>Sphingomonadaceae</taxon>
        <taxon>Sphingobium</taxon>
    </lineage>
</organism>
<evidence type="ECO:0000259" key="1">
    <source>
        <dbReference type="Pfam" id="PF14490"/>
    </source>
</evidence>
<sequence>MGRITLQMPGIHMPTVGSLHVGYLMRASGRLSEWKNPRDGRIEEQLRVTHWFPVLPSVTTWPKLVSHSPHLRGVPNAFAYHLADLFGDRLQEMLAANDVATLQANCSNYPPTAAESLCSSWAHWCSDTLAEWLSCFNLSNDLLSLISSAYGGHSAALHRLHADPYRLLAFGVSWVKADSVSQRRFAVKKDDPRRLHAAVVYVLQKRYREGVRSLVQSQARKHLEKLLRSNEAASAALVQTFRDGGFVRTAGAEFQLRGVWLRDHAMNEAVSPS</sequence>
<keyword evidence="2" id="KW-0378">Hydrolase</keyword>
<keyword evidence="2" id="KW-0347">Helicase</keyword>
<dbReference type="Proteomes" id="UP000028534">
    <property type="component" value="Unassembled WGS sequence"/>
</dbReference>
<dbReference type="EMBL" id="JGVR01000024">
    <property type="protein sequence ID" value="KEZ17224.1"/>
    <property type="molecule type" value="Genomic_DNA"/>
</dbReference>
<dbReference type="InterPro" id="IPR029493">
    <property type="entry name" value="RecD2-like_HHH"/>
</dbReference>
<protein>
    <submittedName>
        <fullName evidence="2">Helicase, RecD/TraA family</fullName>
    </submittedName>
</protein>
<keyword evidence="2" id="KW-0067">ATP-binding</keyword>
<proteinExistence type="predicted"/>
<reference evidence="2 3" key="1">
    <citation type="submission" date="2014-03" db="EMBL/GenBank/DDBJ databases">
        <title>Genome sequence of Sphingobium yanoikuyae B1.</title>
        <authorList>
            <person name="Gan H.M."/>
            <person name="Gan H.Y."/>
            <person name="Savka M.A."/>
        </authorList>
    </citation>
    <scope>NUCLEOTIDE SEQUENCE [LARGE SCALE GENOMIC DNA]</scope>
    <source>
        <strain evidence="2 3">B1</strain>
    </source>
</reference>
<gene>
    <name evidence="2" type="ORF">CP98_03724</name>
</gene>
<keyword evidence="2" id="KW-0547">Nucleotide-binding</keyword>
<evidence type="ECO:0000313" key="2">
    <source>
        <dbReference type="EMBL" id="KEZ17224.1"/>
    </source>
</evidence>
<dbReference type="GO" id="GO:0004386">
    <property type="term" value="F:helicase activity"/>
    <property type="evidence" value="ECO:0007669"/>
    <property type="project" value="UniProtKB-KW"/>
</dbReference>
<dbReference type="eggNOG" id="COG0507">
    <property type="taxonomic scope" value="Bacteria"/>
</dbReference>
<dbReference type="PATRIC" id="fig|13690.10.peg.3812"/>
<evidence type="ECO:0000313" key="3">
    <source>
        <dbReference type="Proteomes" id="UP000028534"/>
    </source>
</evidence>
<dbReference type="AlphaFoldDB" id="A0A084EGY2"/>
<name>A0A084EGY2_SPHYA</name>
<comment type="caution">
    <text evidence="2">The sequence shown here is derived from an EMBL/GenBank/DDBJ whole genome shotgun (WGS) entry which is preliminary data.</text>
</comment>
<feature type="domain" description="ATP-dependent RecD2 DNA helicase-like helix-hairpin-helix" evidence="1">
    <location>
        <begin position="129"/>
        <end position="210"/>
    </location>
</feature>
<accession>A0A084EGY2</accession>
<dbReference type="Pfam" id="PF14490">
    <property type="entry name" value="HHH_RecD2"/>
    <property type="match status" value="1"/>
</dbReference>
<dbReference type="Gene3D" id="1.10.10.2220">
    <property type="match status" value="1"/>
</dbReference>